<evidence type="ECO:0000313" key="1">
    <source>
        <dbReference type="EMBL" id="KAK0667112.1"/>
    </source>
</evidence>
<dbReference type="InterPro" id="IPR011990">
    <property type="entry name" value="TPR-like_helical_dom_sf"/>
</dbReference>
<proteinExistence type="predicted"/>
<reference evidence="1" key="1">
    <citation type="submission" date="2023-06" db="EMBL/GenBank/DDBJ databases">
        <title>Genome-scale phylogeny and comparative genomics of the fungal order Sordariales.</title>
        <authorList>
            <consortium name="Lawrence Berkeley National Laboratory"/>
            <person name="Hensen N."/>
            <person name="Bonometti L."/>
            <person name="Westerberg I."/>
            <person name="Brannstrom I.O."/>
            <person name="Guillou S."/>
            <person name="Cros-Aarteil S."/>
            <person name="Calhoun S."/>
            <person name="Haridas S."/>
            <person name="Kuo A."/>
            <person name="Mondo S."/>
            <person name="Pangilinan J."/>
            <person name="Riley R."/>
            <person name="Labutti K."/>
            <person name="Andreopoulos B."/>
            <person name="Lipzen A."/>
            <person name="Chen C."/>
            <person name="Yanf M."/>
            <person name="Daum C."/>
            <person name="Ng V."/>
            <person name="Clum A."/>
            <person name="Steindorff A."/>
            <person name="Ohm R."/>
            <person name="Martin F."/>
            <person name="Silar P."/>
            <person name="Natvig D."/>
            <person name="Lalanne C."/>
            <person name="Gautier V."/>
            <person name="Ament-Velasquez S.L."/>
            <person name="Kruys A."/>
            <person name="Hutchinson M.I."/>
            <person name="Powell A.J."/>
            <person name="Barry K."/>
            <person name="Miller A.N."/>
            <person name="Grigoriev I.V."/>
            <person name="Debuchy R."/>
            <person name="Gladieux P."/>
            <person name="Thoren M.H."/>
            <person name="Johannesson H."/>
        </authorList>
    </citation>
    <scope>NUCLEOTIDE SEQUENCE</scope>
    <source>
        <strain evidence="1">CBS 307.81</strain>
    </source>
</reference>
<gene>
    <name evidence="1" type="ORF">QBC41DRAFT_229113</name>
</gene>
<comment type="caution">
    <text evidence="1">The sequence shown here is derived from an EMBL/GenBank/DDBJ whole genome shotgun (WGS) entry which is preliminary data.</text>
</comment>
<dbReference type="AlphaFoldDB" id="A0AA39ZB36"/>
<keyword evidence="2" id="KW-1185">Reference proteome</keyword>
<dbReference type="EMBL" id="JAULSY010000077">
    <property type="protein sequence ID" value="KAK0667112.1"/>
    <property type="molecule type" value="Genomic_DNA"/>
</dbReference>
<sequence length="354" mass="39492">MTKQCLEVVTTGERICRAVSSVSDESQKIANSSIGAEALLPVPQSMSLTTLEANIIAYGAGVLWTTGGLKNRKQAHEMTWRVLKLREKHMESLSATEVNSNEHVLLANAYNDWALQLMNEGKYMDARAFSQRSLDIKERHLDTRTNQFEFFISKILLAVSELAEGLYVQSLVTARSAINHIVEEKGHEDPYTQHWMFHVANIVAGTGDFQKALELHRSALQARVALFGESSYAALDSYFSVGFCLYKVGDFMAASKSVAQCIGISESAEWASECLLRARYLEALILKELGGGNNGQQSESEINIIAERNQWLTEFGEDEWKTPGESCQEEFIYFDYLVNMHSGRTTVGQSPIVP</sequence>
<organism evidence="1 2">
    <name type="scientific">Cercophora samala</name>
    <dbReference type="NCBI Taxonomy" id="330535"/>
    <lineage>
        <taxon>Eukaryota</taxon>
        <taxon>Fungi</taxon>
        <taxon>Dikarya</taxon>
        <taxon>Ascomycota</taxon>
        <taxon>Pezizomycotina</taxon>
        <taxon>Sordariomycetes</taxon>
        <taxon>Sordariomycetidae</taxon>
        <taxon>Sordariales</taxon>
        <taxon>Lasiosphaeriaceae</taxon>
        <taxon>Cercophora</taxon>
    </lineage>
</organism>
<dbReference type="Proteomes" id="UP001174997">
    <property type="component" value="Unassembled WGS sequence"/>
</dbReference>
<accession>A0AA39ZB36</accession>
<protein>
    <submittedName>
        <fullName evidence="1">Uncharacterized protein</fullName>
    </submittedName>
</protein>
<name>A0AA39ZB36_9PEZI</name>
<dbReference type="Gene3D" id="1.25.40.10">
    <property type="entry name" value="Tetratricopeptide repeat domain"/>
    <property type="match status" value="2"/>
</dbReference>
<dbReference type="SUPFAM" id="SSF48452">
    <property type="entry name" value="TPR-like"/>
    <property type="match status" value="1"/>
</dbReference>
<evidence type="ECO:0000313" key="2">
    <source>
        <dbReference type="Proteomes" id="UP001174997"/>
    </source>
</evidence>